<evidence type="ECO:0000313" key="5">
    <source>
        <dbReference type="Proteomes" id="UP000516361"/>
    </source>
</evidence>
<keyword evidence="5" id="KW-1185">Reference proteome</keyword>
<dbReference type="InterPro" id="IPR029787">
    <property type="entry name" value="Nucleotide_cyclase"/>
</dbReference>
<dbReference type="Gene3D" id="3.30.70.270">
    <property type="match status" value="1"/>
</dbReference>
<dbReference type="KEGG" id="ocy:OSSY52_11900"/>
<feature type="domain" description="GGDEF" evidence="3">
    <location>
        <begin position="493"/>
        <end position="611"/>
    </location>
</feature>
<dbReference type="InterPro" id="IPR000160">
    <property type="entry name" value="GGDEF_dom"/>
</dbReference>
<evidence type="ECO:0000256" key="2">
    <source>
        <dbReference type="SAM" id="Phobius"/>
    </source>
</evidence>
<dbReference type="RefSeq" id="WP_190613361.1">
    <property type="nucleotide sequence ID" value="NZ_AP018712.1"/>
</dbReference>
<proteinExistence type="predicted"/>
<evidence type="ECO:0000256" key="1">
    <source>
        <dbReference type="SAM" id="Coils"/>
    </source>
</evidence>
<dbReference type="GO" id="GO:0052621">
    <property type="term" value="F:diguanylate cyclase activity"/>
    <property type="evidence" value="ECO:0007669"/>
    <property type="project" value="TreeGrafter"/>
</dbReference>
<dbReference type="EMBL" id="AP018712">
    <property type="protein sequence ID" value="BBE31049.1"/>
    <property type="molecule type" value="Genomic_DNA"/>
</dbReference>
<dbReference type="InterPro" id="IPR050469">
    <property type="entry name" value="Diguanylate_Cyclase"/>
</dbReference>
<dbReference type="GO" id="GO:0043709">
    <property type="term" value="P:cell adhesion involved in single-species biofilm formation"/>
    <property type="evidence" value="ECO:0007669"/>
    <property type="project" value="TreeGrafter"/>
</dbReference>
<dbReference type="PANTHER" id="PTHR45138">
    <property type="entry name" value="REGULATORY COMPONENTS OF SENSORY TRANSDUCTION SYSTEM"/>
    <property type="match status" value="1"/>
</dbReference>
<feature type="coiled-coil region" evidence="1">
    <location>
        <begin position="548"/>
        <end position="575"/>
    </location>
</feature>
<dbReference type="SMART" id="SM00062">
    <property type="entry name" value="PBPb"/>
    <property type="match status" value="1"/>
</dbReference>
<name>A0A7G1GBG2_9BACT</name>
<sequence>MKKILLLILLFQISFIYSQSIKIGYYNDYPLCFKKNKTESGFFVDILNYISKDTWNINWIYGNLNNLLEELKDGKIDILINIKDIKEREKNYIFFKESFFYNYGELATSKNINLSSIKLLENKKIGVMKNDIHYIGEKGFKNLLRDFNINSEFIEFNNYDEIVKALKKHIIFAGVFSNSFLTSNNTLKKTGIVFSPADLTIATSKKSKTGILFLNDIKNKFKLLKDNKNSYYYTIFSKYFPKKGNIYNLSQTLKQILFGIFLIIVFTFIFLLLKYKNKKKIIKILNNIDFLEKSFDLITSEKIDSFDFFTYIYLELKKLNLIDFLGLGFLDNNNLNFKLGLSKNKIIDYTLKKSAKTKNISWYSIDTNKSLYIPNILKWKDPDYTPRVQDKNFLNKSLTILSIPIKTKHNKGVILFEKTGENSYKKVDKSILNTIAKEIELSFKYKEILNQLHLEKEKYKNIALKDSLTGLYTKYFFYEWHYKKREKLKRTSEESILVVIDVDKFKQINDNYGHLTGDKVLKSISKIILNNIRKMDFATRFGGDEFLIVFENTNLNFIEERMQKIKNEVKHLNFNFKIDISYGIEKITSKESIEKSIKKADEKMYKMKQSR</sequence>
<gene>
    <name evidence="4" type="ORF">OSSY52_11900</name>
</gene>
<dbReference type="Pfam" id="PF00990">
    <property type="entry name" value="GGDEF"/>
    <property type="match status" value="1"/>
</dbReference>
<keyword evidence="1" id="KW-0175">Coiled coil</keyword>
<dbReference type="SUPFAM" id="SSF55073">
    <property type="entry name" value="Nucleotide cyclase"/>
    <property type="match status" value="1"/>
</dbReference>
<dbReference type="Gene3D" id="3.40.190.10">
    <property type="entry name" value="Periplasmic binding protein-like II"/>
    <property type="match status" value="2"/>
</dbReference>
<keyword evidence="2" id="KW-0472">Membrane</keyword>
<evidence type="ECO:0000259" key="3">
    <source>
        <dbReference type="PROSITE" id="PS50887"/>
    </source>
</evidence>
<dbReference type="SUPFAM" id="SSF53850">
    <property type="entry name" value="Periplasmic binding protein-like II"/>
    <property type="match status" value="1"/>
</dbReference>
<dbReference type="Proteomes" id="UP000516361">
    <property type="component" value="Chromosome"/>
</dbReference>
<dbReference type="GO" id="GO:0005886">
    <property type="term" value="C:plasma membrane"/>
    <property type="evidence" value="ECO:0007669"/>
    <property type="project" value="TreeGrafter"/>
</dbReference>
<protein>
    <recommendedName>
        <fullName evidence="3">GGDEF domain-containing protein</fullName>
    </recommendedName>
</protein>
<accession>A0A7G1GBG2</accession>
<dbReference type="InParanoid" id="A0A7G1GBG2"/>
<dbReference type="CDD" id="cd01949">
    <property type="entry name" value="GGDEF"/>
    <property type="match status" value="1"/>
</dbReference>
<organism evidence="4 5">
    <name type="scientific">Tepiditoga spiralis</name>
    <dbReference type="NCBI Taxonomy" id="2108365"/>
    <lineage>
        <taxon>Bacteria</taxon>
        <taxon>Thermotogati</taxon>
        <taxon>Thermotogota</taxon>
        <taxon>Thermotogae</taxon>
        <taxon>Petrotogales</taxon>
        <taxon>Petrotogaceae</taxon>
        <taxon>Tepiditoga</taxon>
    </lineage>
</organism>
<evidence type="ECO:0000313" key="4">
    <source>
        <dbReference type="EMBL" id="BBE31049.1"/>
    </source>
</evidence>
<keyword evidence="2" id="KW-0812">Transmembrane</keyword>
<feature type="transmembrane region" description="Helical" evidence="2">
    <location>
        <begin position="256"/>
        <end position="273"/>
    </location>
</feature>
<dbReference type="SMART" id="SM00267">
    <property type="entry name" value="GGDEF"/>
    <property type="match status" value="1"/>
</dbReference>
<keyword evidence="2" id="KW-1133">Transmembrane helix</keyword>
<reference evidence="4 5" key="1">
    <citation type="submission" date="2018-06" db="EMBL/GenBank/DDBJ databases">
        <title>Genome sequencing of Oceanotoga sp. sy52.</title>
        <authorList>
            <person name="Mori K."/>
        </authorList>
    </citation>
    <scope>NUCLEOTIDE SEQUENCE [LARGE SCALE GENOMIC DNA]</scope>
    <source>
        <strain evidence="5">sy52</strain>
    </source>
</reference>
<dbReference type="NCBIfam" id="TIGR00254">
    <property type="entry name" value="GGDEF"/>
    <property type="match status" value="1"/>
</dbReference>
<dbReference type="InterPro" id="IPR043128">
    <property type="entry name" value="Rev_trsase/Diguanyl_cyclase"/>
</dbReference>
<dbReference type="InterPro" id="IPR001638">
    <property type="entry name" value="Solute-binding_3/MltF_N"/>
</dbReference>
<dbReference type="PROSITE" id="PS50887">
    <property type="entry name" value="GGDEF"/>
    <property type="match status" value="1"/>
</dbReference>
<dbReference type="PANTHER" id="PTHR45138:SF6">
    <property type="entry name" value="DIGUANYLATE CYCLASE DGCN"/>
    <property type="match status" value="1"/>
</dbReference>
<dbReference type="AlphaFoldDB" id="A0A7G1GBG2"/>
<dbReference type="GO" id="GO:1902201">
    <property type="term" value="P:negative regulation of bacterial-type flagellum-dependent cell motility"/>
    <property type="evidence" value="ECO:0007669"/>
    <property type="project" value="TreeGrafter"/>
</dbReference>